<evidence type="ECO:0000256" key="1">
    <source>
        <dbReference type="SAM" id="Phobius"/>
    </source>
</evidence>
<dbReference type="STRING" id="84588.SYNW1288"/>
<keyword evidence="1" id="KW-1133">Transmembrane helix</keyword>
<gene>
    <name evidence="2" type="ordered locus">SYNW1288</name>
</gene>
<dbReference type="InterPro" id="IPR019634">
    <property type="entry name" value="Uncharacterised_Ycf49"/>
</dbReference>
<organism evidence="2 3">
    <name type="scientific">Parasynechococcus marenigrum (strain WH8102)</name>
    <dbReference type="NCBI Taxonomy" id="84588"/>
    <lineage>
        <taxon>Bacteria</taxon>
        <taxon>Bacillati</taxon>
        <taxon>Cyanobacteriota</taxon>
        <taxon>Cyanophyceae</taxon>
        <taxon>Synechococcales</taxon>
        <taxon>Prochlorococcaceae</taxon>
        <taxon>Parasynechococcus</taxon>
        <taxon>Parasynechococcus marenigrum</taxon>
    </lineage>
</organism>
<dbReference type="RefSeq" id="WP_011128152.1">
    <property type="nucleotide sequence ID" value="NC_005070.1"/>
</dbReference>
<evidence type="ECO:0008006" key="4">
    <source>
        <dbReference type="Google" id="ProtNLM"/>
    </source>
</evidence>
<dbReference type="Pfam" id="PF10693">
    <property type="entry name" value="DUF2499"/>
    <property type="match status" value="1"/>
</dbReference>
<proteinExistence type="predicted"/>
<keyword evidence="1" id="KW-0472">Membrane</keyword>
<sequence length="92" mass="10364">MHALSLGTWWIHVTSVIEWSLAIVLIQRRDLKWLALAMVPALISAMAACTWHLFDNSEALRPLVTLQAALTLIGNMVLAWAAWSLLQRRETS</sequence>
<accession>Q7U6Q0</accession>
<feature type="transmembrane region" description="Helical" evidence="1">
    <location>
        <begin position="33"/>
        <end position="54"/>
    </location>
</feature>
<protein>
    <recommendedName>
        <fullName evidence="4">DUF2499 domain-containing protein</fullName>
    </recommendedName>
</protein>
<evidence type="ECO:0000313" key="2">
    <source>
        <dbReference type="EMBL" id="CAE07803.1"/>
    </source>
</evidence>
<keyword evidence="1" id="KW-0812">Transmembrane</keyword>
<name>Q7U6Q0_PARMW</name>
<dbReference type="eggNOG" id="ENOG5032RQE">
    <property type="taxonomic scope" value="Bacteria"/>
</dbReference>
<dbReference type="PANTHER" id="PTHR33833:SF3">
    <property type="entry name" value="YCF49-LIKE PROTEIN"/>
    <property type="match status" value="1"/>
</dbReference>
<dbReference type="KEGG" id="syw:SYNW1288"/>
<dbReference type="PANTHER" id="PTHR33833">
    <property type="entry name" value="NUCLEOLAR-LIKE PROTEIN-RELATED"/>
    <property type="match status" value="1"/>
</dbReference>
<reference evidence="2 3" key="1">
    <citation type="journal article" date="2003" name="Nature">
        <title>The genome of a motile marine Synechococcus.</title>
        <authorList>
            <person name="Palenik B."/>
            <person name="Brahamsha B."/>
            <person name="Larimer F."/>
            <person name="Land M."/>
            <person name="Hauser L."/>
            <person name="Chain P."/>
            <person name="Lamerdin J."/>
            <person name="Regala W."/>
            <person name="Allen E.A."/>
            <person name="McCarren J."/>
            <person name="Paulsen I."/>
            <person name="Dufresne A."/>
            <person name="Partensky F."/>
            <person name="Webb E."/>
            <person name="Waterbury J."/>
        </authorList>
    </citation>
    <scope>NUCLEOTIDE SEQUENCE [LARGE SCALE GENOMIC DNA]</scope>
    <source>
        <strain evidence="2 3">WH8102</strain>
    </source>
</reference>
<dbReference type="Proteomes" id="UP000001422">
    <property type="component" value="Chromosome"/>
</dbReference>
<feature type="transmembrane region" description="Helical" evidence="1">
    <location>
        <begin position="6"/>
        <end position="26"/>
    </location>
</feature>
<keyword evidence="3" id="KW-1185">Reference proteome</keyword>
<dbReference type="HOGENOM" id="CLU_093295_2_0_3"/>
<dbReference type="EMBL" id="BX569692">
    <property type="protein sequence ID" value="CAE07803.1"/>
    <property type="molecule type" value="Genomic_DNA"/>
</dbReference>
<evidence type="ECO:0000313" key="3">
    <source>
        <dbReference type="Proteomes" id="UP000001422"/>
    </source>
</evidence>
<dbReference type="AlphaFoldDB" id="Q7U6Q0"/>
<feature type="transmembrane region" description="Helical" evidence="1">
    <location>
        <begin position="66"/>
        <end position="86"/>
    </location>
</feature>